<dbReference type="PANTHER" id="PTHR43640">
    <property type="entry name" value="OS07G0260300 PROTEIN"/>
    <property type="match status" value="1"/>
</dbReference>
<feature type="region of interest" description="Disordered" evidence="1">
    <location>
        <begin position="23"/>
        <end position="94"/>
    </location>
</feature>
<name>A0A4Y6PU25_PERCE</name>
<gene>
    <name evidence="3" type="ORF">FIV42_13590</name>
</gene>
<dbReference type="InterPro" id="IPR013766">
    <property type="entry name" value="Thioredoxin_domain"/>
</dbReference>
<evidence type="ECO:0000313" key="3">
    <source>
        <dbReference type="EMBL" id="QDG51743.1"/>
    </source>
</evidence>
<dbReference type="GO" id="GO:0016209">
    <property type="term" value="F:antioxidant activity"/>
    <property type="evidence" value="ECO:0007669"/>
    <property type="project" value="InterPro"/>
</dbReference>
<feature type="domain" description="Thioredoxin" evidence="2">
    <location>
        <begin position="78"/>
        <end position="232"/>
    </location>
</feature>
<feature type="region of interest" description="Disordered" evidence="1">
    <location>
        <begin position="232"/>
        <end position="252"/>
    </location>
</feature>
<dbReference type="SUPFAM" id="SSF52833">
    <property type="entry name" value="Thioredoxin-like"/>
    <property type="match status" value="1"/>
</dbReference>
<feature type="compositionally biased region" description="Basic and acidic residues" evidence="1">
    <location>
        <begin position="232"/>
        <end position="241"/>
    </location>
</feature>
<dbReference type="PROSITE" id="PS51257">
    <property type="entry name" value="PROKAR_LIPOPROTEIN"/>
    <property type="match status" value="1"/>
</dbReference>
<protein>
    <submittedName>
        <fullName evidence="3">Thioredoxin family protein</fullName>
    </submittedName>
</protein>
<dbReference type="CDD" id="cd02969">
    <property type="entry name" value="PRX_like1"/>
    <property type="match status" value="1"/>
</dbReference>
<evidence type="ECO:0000256" key="1">
    <source>
        <dbReference type="SAM" id="MobiDB-lite"/>
    </source>
</evidence>
<reference evidence="3 4" key="1">
    <citation type="submission" date="2019-06" db="EMBL/GenBank/DDBJ databases">
        <title>Persicimonas caeni gen. nov., sp. nov., a predatory bacterium isolated from solar saltern.</title>
        <authorList>
            <person name="Wang S."/>
        </authorList>
    </citation>
    <scope>NUCLEOTIDE SEQUENCE [LARGE SCALE GENOMIC DNA]</scope>
    <source>
        <strain evidence="3 4">YN101</strain>
    </source>
</reference>
<dbReference type="AlphaFoldDB" id="A0A4Y6PU25"/>
<dbReference type="RefSeq" id="WP_141198223.1">
    <property type="nucleotide sequence ID" value="NZ_CP041186.1"/>
</dbReference>
<dbReference type="Gene3D" id="3.40.30.10">
    <property type="entry name" value="Glutaredoxin"/>
    <property type="match status" value="1"/>
</dbReference>
<dbReference type="Pfam" id="PF00578">
    <property type="entry name" value="AhpC-TSA"/>
    <property type="match status" value="1"/>
</dbReference>
<dbReference type="Proteomes" id="UP000315995">
    <property type="component" value="Chromosome"/>
</dbReference>
<dbReference type="InterPro" id="IPR000866">
    <property type="entry name" value="AhpC/TSA"/>
</dbReference>
<feature type="compositionally biased region" description="Basic and acidic residues" evidence="1">
    <location>
        <begin position="59"/>
        <end position="72"/>
    </location>
</feature>
<sequence length="252" mass="27203">MKTKTILSLILTGVLALGVACEKKEEAATGDQAEAVEAEGEAKEGEEAAEKAEEADEGAAAKEGEEADKAEGEETATATVGEPAPDFELKDASGKTHKLSDYKGKIVVLEWTNPGCPYVVRHKEEEKTMTKTHEAVGGAEEVVWLAVDTTNTVTAESAKKSKEEWGFDMPVLLDADGKVGKMYDAKTTPHMYVVDKEGVLRYRGAIDDDPRGKKKVEERTNYVTQAVQALKEGKDVPKSETKPYGCSVKYGS</sequence>
<organism evidence="3 4">
    <name type="scientific">Persicimonas caeni</name>
    <dbReference type="NCBI Taxonomy" id="2292766"/>
    <lineage>
        <taxon>Bacteria</taxon>
        <taxon>Deltaproteobacteria</taxon>
        <taxon>Bradymonadales</taxon>
        <taxon>Bradymonadaceae</taxon>
        <taxon>Persicimonas</taxon>
    </lineage>
</organism>
<dbReference type="InterPro" id="IPR047262">
    <property type="entry name" value="PRX-like1"/>
</dbReference>
<accession>A0A4Y6PU25</accession>
<dbReference type="PANTHER" id="PTHR43640:SF1">
    <property type="entry name" value="THIOREDOXIN-DEPENDENT PEROXIREDOXIN"/>
    <property type="match status" value="1"/>
</dbReference>
<feature type="compositionally biased region" description="Basic and acidic residues" evidence="1">
    <location>
        <begin position="40"/>
        <end position="52"/>
    </location>
</feature>
<evidence type="ECO:0000259" key="2">
    <source>
        <dbReference type="PROSITE" id="PS51352"/>
    </source>
</evidence>
<dbReference type="EMBL" id="CP041186">
    <property type="protein sequence ID" value="QDG51743.1"/>
    <property type="molecule type" value="Genomic_DNA"/>
</dbReference>
<dbReference type="OrthoDB" id="9781543at2"/>
<evidence type="ECO:0000313" key="4">
    <source>
        <dbReference type="Proteomes" id="UP000315995"/>
    </source>
</evidence>
<dbReference type="GO" id="GO:0016491">
    <property type="term" value="F:oxidoreductase activity"/>
    <property type="evidence" value="ECO:0007669"/>
    <property type="project" value="InterPro"/>
</dbReference>
<accession>A0A5B8Y5N6</accession>
<dbReference type="InterPro" id="IPR036249">
    <property type="entry name" value="Thioredoxin-like_sf"/>
</dbReference>
<keyword evidence="4" id="KW-1185">Reference proteome</keyword>
<proteinExistence type="predicted"/>
<dbReference type="PROSITE" id="PS51352">
    <property type="entry name" value="THIOREDOXIN_2"/>
    <property type="match status" value="1"/>
</dbReference>